<dbReference type="Pfam" id="PF13180">
    <property type="entry name" value="PDZ_2"/>
    <property type="match status" value="2"/>
</dbReference>
<dbReference type="Gene3D" id="2.30.42.10">
    <property type="match status" value="2"/>
</dbReference>
<keyword evidence="11" id="KW-1185">Reference proteome</keyword>
<dbReference type="EC" id="3.4.21.107" evidence="10"/>
<dbReference type="RefSeq" id="WP_231743933.1">
    <property type="nucleotide sequence ID" value="NZ_CP037423.1"/>
</dbReference>
<evidence type="ECO:0000256" key="2">
    <source>
        <dbReference type="ARBA" id="ARBA00022670"/>
    </source>
</evidence>
<sequence length="509" mass="53624">MPNTVMPQSWKPIRGALGAMILGSLVTGAVMTVPGFMRNDPGAQEVVAAQSGAAASPFGQASPLQGQNLGAAQDLSTAFRNVANLMRPSVVSINTKATQIIRGQRVPPGLPPGFEQFFNLPEGQPQRREESGMGSGVIVRSDGYILTNNHVVEGADELEVEFSDGKKAAGRIIGTDPQTDLAVVKVDRNDLKAAPLGNSDAIQVGDWVVAIGSPFGLDQTVTAGIISGKNRIRGIIGDGAGFEDFLQTDAAINPGNSGGPLVNLRGELVGINTAIMSRSGSSAGIGFAIPVSLAAPVLNSIIENGTVRRGFLGASLGPVNEETIEGYQLKAKRGVLIESVLEGMPADQAGVQPGDVVVAIDGRPMKTHAQMRNYVASRPPGAQMQLELNRDGKPLQVRVDLKERTEEVMAQFGSGEVMGAELVPVTPATAQKYGYRNLESGLIITGIKDNSIAERDGLEVGDVIQTAGGLPLASARQLEAVLDEYKRQNQPCRVTIRRGNQMLLMVVRE</sequence>
<dbReference type="Pfam" id="PF13365">
    <property type="entry name" value="Trypsin_2"/>
    <property type="match status" value="1"/>
</dbReference>
<dbReference type="GO" id="GO:0006508">
    <property type="term" value="P:proteolysis"/>
    <property type="evidence" value="ECO:0007669"/>
    <property type="project" value="UniProtKB-KW"/>
</dbReference>
<keyword evidence="2 10" id="KW-0645">Protease</keyword>
<dbReference type="InterPro" id="IPR011782">
    <property type="entry name" value="Pept_S1C_Do"/>
</dbReference>
<keyword evidence="6" id="KW-0720">Serine protease</keyword>
<evidence type="ECO:0000313" key="10">
    <source>
        <dbReference type="EMBL" id="QDV47136.1"/>
    </source>
</evidence>
<dbReference type="SUPFAM" id="SSF50156">
    <property type="entry name" value="PDZ domain-like"/>
    <property type="match status" value="2"/>
</dbReference>
<evidence type="ECO:0000259" key="9">
    <source>
        <dbReference type="PROSITE" id="PS50106"/>
    </source>
</evidence>
<evidence type="ECO:0000256" key="7">
    <source>
        <dbReference type="PIRSR" id="PIRSR611782-1"/>
    </source>
</evidence>
<dbReference type="InterPro" id="IPR009003">
    <property type="entry name" value="Peptidase_S1_PA"/>
</dbReference>
<keyword evidence="3" id="KW-0732">Signal</keyword>
<dbReference type="GO" id="GO:0004252">
    <property type="term" value="F:serine-type endopeptidase activity"/>
    <property type="evidence" value="ECO:0007669"/>
    <property type="project" value="InterPro"/>
</dbReference>
<accession>A0A518I258</accession>
<evidence type="ECO:0000313" key="11">
    <source>
        <dbReference type="Proteomes" id="UP000319004"/>
    </source>
</evidence>
<feature type="active site" description="Charge relay system" evidence="7">
    <location>
        <position position="150"/>
    </location>
</feature>
<dbReference type="PANTHER" id="PTHR22939:SF129">
    <property type="entry name" value="SERINE PROTEASE HTRA2, MITOCHONDRIAL"/>
    <property type="match status" value="1"/>
</dbReference>
<dbReference type="SUPFAM" id="SSF50494">
    <property type="entry name" value="Trypsin-like serine proteases"/>
    <property type="match status" value="1"/>
</dbReference>
<dbReference type="NCBIfam" id="TIGR02037">
    <property type="entry name" value="degP_htrA_DO"/>
    <property type="match status" value="1"/>
</dbReference>
<dbReference type="PROSITE" id="PS50106">
    <property type="entry name" value="PDZ"/>
    <property type="match status" value="2"/>
</dbReference>
<evidence type="ECO:0000256" key="8">
    <source>
        <dbReference type="PIRSR" id="PIRSR611782-2"/>
    </source>
</evidence>
<dbReference type="InterPro" id="IPR001478">
    <property type="entry name" value="PDZ"/>
</dbReference>
<feature type="domain" description="PDZ" evidence="9">
    <location>
        <begin position="301"/>
        <end position="392"/>
    </location>
</feature>
<dbReference type="Proteomes" id="UP000319004">
    <property type="component" value="Chromosome"/>
</dbReference>
<protein>
    <submittedName>
        <fullName evidence="10">Periplasmic serine endoprotease DegP</fullName>
        <ecNumber evidence="10">3.4.21.107</ecNumber>
    </submittedName>
</protein>
<dbReference type="InterPro" id="IPR001940">
    <property type="entry name" value="Peptidase_S1C"/>
</dbReference>
<feature type="binding site" evidence="8">
    <location>
        <position position="180"/>
    </location>
    <ligand>
        <name>substrate</name>
    </ligand>
</feature>
<keyword evidence="5 10" id="KW-0378">Hydrolase</keyword>
<feature type="domain" description="PDZ" evidence="9">
    <location>
        <begin position="422"/>
        <end position="500"/>
    </location>
</feature>
<proteinExistence type="inferred from homology"/>
<feature type="binding site" evidence="8">
    <location>
        <begin position="255"/>
        <end position="257"/>
    </location>
    <ligand>
        <name>substrate</name>
    </ligand>
</feature>
<dbReference type="Gene3D" id="2.40.10.120">
    <property type="match status" value="1"/>
</dbReference>
<feature type="binding site" evidence="8">
    <location>
        <position position="150"/>
    </location>
    <ligand>
        <name>substrate</name>
    </ligand>
</feature>
<dbReference type="AlphaFoldDB" id="A0A518I258"/>
<feature type="active site" description="Charge relay system" evidence="7">
    <location>
        <position position="257"/>
    </location>
</feature>
<dbReference type="SMART" id="SM00228">
    <property type="entry name" value="PDZ"/>
    <property type="match status" value="2"/>
</dbReference>
<feature type="active site" description="Charge relay system" evidence="7">
    <location>
        <position position="180"/>
    </location>
</feature>
<evidence type="ECO:0000256" key="1">
    <source>
        <dbReference type="ARBA" id="ARBA00010541"/>
    </source>
</evidence>
<dbReference type="FunFam" id="2.40.10.10:FF:000001">
    <property type="entry name" value="Periplasmic serine protease DegS"/>
    <property type="match status" value="1"/>
</dbReference>
<gene>
    <name evidence="10" type="primary">degP_4</name>
    <name evidence="10" type="ORF">Enr13x_70450</name>
</gene>
<evidence type="ECO:0000256" key="3">
    <source>
        <dbReference type="ARBA" id="ARBA00022729"/>
    </source>
</evidence>
<dbReference type="PANTHER" id="PTHR22939">
    <property type="entry name" value="SERINE PROTEASE FAMILY S1C HTRA-RELATED"/>
    <property type="match status" value="1"/>
</dbReference>
<evidence type="ECO:0000256" key="6">
    <source>
        <dbReference type="ARBA" id="ARBA00022825"/>
    </source>
</evidence>
<dbReference type="PRINTS" id="PR00834">
    <property type="entry name" value="PROTEASES2C"/>
</dbReference>
<keyword evidence="4" id="KW-0677">Repeat</keyword>
<reference evidence="10 11" key="1">
    <citation type="submission" date="2019-03" db="EMBL/GenBank/DDBJ databases">
        <title>Deep-cultivation of Planctomycetes and their phenomic and genomic characterization uncovers novel biology.</title>
        <authorList>
            <person name="Wiegand S."/>
            <person name="Jogler M."/>
            <person name="Boedeker C."/>
            <person name="Pinto D."/>
            <person name="Vollmers J."/>
            <person name="Rivas-Marin E."/>
            <person name="Kohn T."/>
            <person name="Peeters S.H."/>
            <person name="Heuer A."/>
            <person name="Rast P."/>
            <person name="Oberbeckmann S."/>
            <person name="Bunk B."/>
            <person name="Jeske O."/>
            <person name="Meyerdierks A."/>
            <person name="Storesund J.E."/>
            <person name="Kallscheuer N."/>
            <person name="Luecker S."/>
            <person name="Lage O.M."/>
            <person name="Pohl T."/>
            <person name="Merkel B.J."/>
            <person name="Hornburger P."/>
            <person name="Mueller R.-W."/>
            <person name="Bruemmer F."/>
            <person name="Labrenz M."/>
            <person name="Spormann A.M."/>
            <person name="Op den Camp H."/>
            <person name="Overmann J."/>
            <person name="Amann R."/>
            <person name="Jetten M.S.M."/>
            <person name="Mascher T."/>
            <person name="Medema M.H."/>
            <person name="Devos D.P."/>
            <person name="Kaster A.-K."/>
            <person name="Ovreas L."/>
            <person name="Rohde M."/>
            <person name="Galperin M.Y."/>
            <person name="Jogler C."/>
        </authorList>
    </citation>
    <scope>NUCLEOTIDE SEQUENCE [LARGE SCALE GENOMIC DNA]</scope>
    <source>
        <strain evidence="10 11">Enr13</strain>
    </source>
</reference>
<dbReference type="KEGG" id="snep:Enr13x_70450"/>
<evidence type="ECO:0000256" key="5">
    <source>
        <dbReference type="ARBA" id="ARBA00022801"/>
    </source>
</evidence>
<name>A0A518I258_9BACT</name>
<organism evidence="10 11">
    <name type="scientific">Stieleria neptunia</name>
    <dbReference type="NCBI Taxonomy" id="2527979"/>
    <lineage>
        <taxon>Bacteria</taxon>
        <taxon>Pseudomonadati</taxon>
        <taxon>Planctomycetota</taxon>
        <taxon>Planctomycetia</taxon>
        <taxon>Pirellulales</taxon>
        <taxon>Pirellulaceae</taxon>
        <taxon>Stieleria</taxon>
    </lineage>
</organism>
<dbReference type="EMBL" id="CP037423">
    <property type="protein sequence ID" value="QDV47136.1"/>
    <property type="molecule type" value="Genomic_DNA"/>
</dbReference>
<comment type="similarity">
    <text evidence="1">Belongs to the peptidase S1C family.</text>
</comment>
<evidence type="ECO:0000256" key="4">
    <source>
        <dbReference type="ARBA" id="ARBA00022737"/>
    </source>
</evidence>
<dbReference type="InterPro" id="IPR036034">
    <property type="entry name" value="PDZ_sf"/>
</dbReference>